<dbReference type="PANTHER" id="PTHR42095:SF1">
    <property type="entry name" value="YALI0C12166P"/>
    <property type="match status" value="1"/>
</dbReference>
<dbReference type="PANTHER" id="PTHR42095">
    <property type="entry name" value="YALI0C12166P"/>
    <property type="match status" value="1"/>
</dbReference>
<feature type="compositionally biased region" description="Low complexity" evidence="1">
    <location>
        <begin position="27"/>
        <end position="65"/>
    </location>
</feature>
<gene>
    <name evidence="2" type="ORF">TWF694_002777</name>
</gene>
<organism evidence="2 3">
    <name type="scientific">Orbilia ellipsospora</name>
    <dbReference type="NCBI Taxonomy" id="2528407"/>
    <lineage>
        <taxon>Eukaryota</taxon>
        <taxon>Fungi</taxon>
        <taxon>Dikarya</taxon>
        <taxon>Ascomycota</taxon>
        <taxon>Pezizomycotina</taxon>
        <taxon>Orbiliomycetes</taxon>
        <taxon>Orbiliales</taxon>
        <taxon>Orbiliaceae</taxon>
        <taxon>Orbilia</taxon>
    </lineage>
</organism>
<sequence length="153" mass="15984">MPSNRPFLASLFVAFRAHSALQKPATSVQSAASSSVPSASSSSSPPAVSPVSPSPGVGGSVVISPTRSNIPCSPPGPQQSPPQSISNTRQHSPSRRRRSSSSSTEGMMNGLTGEKWWIGGRAGDGQARFYQLQPVYVSFPSHSSSRDLGQLSF</sequence>
<feature type="region of interest" description="Disordered" evidence="1">
    <location>
        <begin position="22"/>
        <end position="111"/>
    </location>
</feature>
<protein>
    <submittedName>
        <fullName evidence="2">Uncharacterized protein</fullName>
    </submittedName>
</protein>
<evidence type="ECO:0000313" key="3">
    <source>
        <dbReference type="Proteomes" id="UP001365542"/>
    </source>
</evidence>
<dbReference type="EMBL" id="JAVHJO010000012">
    <property type="protein sequence ID" value="KAK6531593.1"/>
    <property type="molecule type" value="Genomic_DNA"/>
</dbReference>
<dbReference type="Proteomes" id="UP001365542">
    <property type="component" value="Unassembled WGS sequence"/>
</dbReference>
<comment type="caution">
    <text evidence="2">The sequence shown here is derived from an EMBL/GenBank/DDBJ whole genome shotgun (WGS) entry which is preliminary data.</text>
</comment>
<keyword evidence="3" id="KW-1185">Reference proteome</keyword>
<evidence type="ECO:0000313" key="2">
    <source>
        <dbReference type="EMBL" id="KAK6531593.1"/>
    </source>
</evidence>
<reference evidence="2 3" key="1">
    <citation type="submission" date="2019-10" db="EMBL/GenBank/DDBJ databases">
        <authorList>
            <person name="Palmer J.M."/>
        </authorList>
    </citation>
    <scope>NUCLEOTIDE SEQUENCE [LARGE SCALE GENOMIC DNA]</scope>
    <source>
        <strain evidence="2 3">TWF694</strain>
    </source>
</reference>
<name>A0AAV9X5M6_9PEZI</name>
<dbReference type="AlphaFoldDB" id="A0AAV9X5M6"/>
<evidence type="ECO:0000256" key="1">
    <source>
        <dbReference type="SAM" id="MobiDB-lite"/>
    </source>
</evidence>
<proteinExistence type="predicted"/>
<accession>A0AAV9X5M6</accession>